<accession>A0ABV1WEZ7</accession>
<evidence type="ECO:0000313" key="2">
    <source>
        <dbReference type="EMBL" id="MER6982731.1"/>
    </source>
</evidence>
<name>A0ABV1WEZ7_9ACTN</name>
<protein>
    <submittedName>
        <fullName evidence="2">Uncharacterized protein</fullName>
    </submittedName>
</protein>
<evidence type="ECO:0000313" key="3">
    <source>
        <dbReference type="Proteomes" id="UP001458415"/>
    </source>
</evidence>
<proteinExistence type="predicted"/>
<feature type="region of interest" description="Disordered" evidence="1">
    <location>
        <begin position="1"/>
        <end position="43"/>
    </location>
</feature>
<feature type="non-terminal residue" evidence="2">
    <location>
        <position position="65"/>
    </location>
</feature>
<keyword evidence="3" id="KW-1185">Reference proteome</keyword>
<dbReference type="EMBL" id="JBEPCU010001125">
    <property type="protein sequence ID" value="MER6982731.1"/>
    <property type="molecule type" value="Genomic_DNA"/>
</dbReference>
<dbReference type="Proteomes" id="UP001458415">
    <property type="component" value="Unassembled WGS sequence"/>
</dbReference>
<gene>
    <name evidence="2" type="ORF">ABT317_38675</name>
</gene>
<organism evidence="2 3">
    <name type="scientific">Streptomyces carpinensis</name>
    <dbReference type="NCBI Taxonomy" id="66369"/>
    <lineage>
        <taxon>Bacteria</taxon>
        <taxon>Bacillati</taxon>
        <taxon>Actinomycetota</taxon>
        <taxon>Actinomycetes</taxon>
        <taxon>Kitasatosporales</taxon>
        <taxon>Streptomycetaceae</taxon>
        <taxon>Streptomyces</taxon>
    </lineage>
</organism>
<comment type="caution">
    <text evidence="2">The sequence shown here is derived from an EMBL/GenBank/DDBJ whole genome shotgun (WGS) entry which is preliminary data.</text>
</comment>
<evidence type="ECO:0000256" key="1">
    <source>
        <dbReference type="SAM" id="MobiDB-lite"/>
    </source>
</evidence>
<sequence length="65" mass="6769">MPAAPPRTVPRGARTRTARTGGAGAHGTRPRTTADPAAKGPKIDKTMYGVFFEDINRAADGGLYA</sequence>
<reference evidence="2 3" key="1">
    <citation type="submission" date="2024-06" db="EMBL/GenBank/DDBJ databases">
        <title>The Natural Products Discovery Center: Release of the First 8490 Sequenced Strains for Exploring Actinobacteria Biosynthetic Diversity.</title>
        <authorList>
            <person name="Kalkreuter E."/>
            <person name="Kautsar S.A."/>
            <person name="Yang D."/>
            <person name="Bader C.D."/>
            <person name="Teijaro C.N."/>
            <person name="Fluegel L."/>
            <person name="Davis C.M."/>
            <person name="Simpson J.R."/>
            <person name="Lauterbach L."/>
            <person name="Steele A.D."/>
            <person name="Gui C."/>
            <person name="Meng S."/>
            <person name="Li G."/>
            <person name="Viehrig K."/>
            <person name="Ye F."/>
            <person name="Su P."/>
            <person name="Kiefer A.F."/>
            <person name="Nichols A."/>
            <person name="Cepeda A.J."/>
            <person name="Yan W."/>
            <person name="Fan B."/>
            <person name="Jiang Y."/>
            <person name="Adhikari A."/>
            <person name="Zheng C.-J."/>
            <person name="Schuster L."/>
            <person name="Cowan T.M."/>
            <person name="Smanski M.J."/>
            <person name="Chevrette M.G."/>
            <person name="De Carvalho L.P.S."/>
            <person name="Shen B."/>
        </authorList>
    </citation>
    <scope>NUCLEOTIDE SEQUENCE [LARGE SCALE GENOMIC DNA]</scope>
    <source>
        <strain evidence="2 3">NPDC000634</strain>
    </source>
</reference>